<sequence length="248" mass="28174">MWIPLPQEKSIVYWLSPLLVALLCPSAFADQSSFGIVDFIAAGRNEKLAKKYIDGAKIANVRRKDLYTKDGLPFGIEYEIDFSVTYPFKFHGANGASELINPWPILYESDEDSNKRIDFRSTVPPRKYIKNGEPYTEIHPKKGDYTLKYYLLTDLMSVNKKGDFCIRHMAHKFTFSGYKNIPRSSHADAIEYIANACEVNALHLGKVEFDIQVPDGGKVLYANKDEVFHGNACTYLINFIKSNPPICE</sequence>
<dbReference type="Proteomes" id="UP001195660">
    <property type="component" value="Unassembled WGS sequence"/>
</dbReference>
<gene>
    <name evidence="2" type="ORF">GM173_05875</name>
</gene>
<name>A0ABS2CAD5_9NEIS</name>
<protein>
    <submittedName>
        <fullName evidence="2">Uncharacterized protein</fullName>
    </submittedName>
</protein>
<proteinExistence type="predicted"/>
<dbReference type="RefSeq" id="WP_203570439.1">
    <property type="nucleotide sequence ID" value="NZ_WOFE01000002.1"/>
</dbReference>
<organism evidence="2 3">
    <name type="scientific">Deefgea chitinilytica</name>
    <dbReference type="NCBI Taxonomy" id="570276"/>
    <lineage>
        <taxon>Bacteria</taxon>
        <taxon>Pseudomonadati</taxon>
        <taxon>Pseudomonadota</taxon>
        <taxon>Betaproteobacteria</taxon>
        <taxon>Neisseriales</taxon>
        <taxon>Chitinibacteraceae</taxon>
        <taxon>Deefgea</taxon>
    </lineage>
</organism>
<feature type="chain" id="PRO_5045716611" evidence="1">
    <location>
        <begin position="30"/>
        <end position="248"/>
    </location>
</feature>
<comment type="caution">
    <text evidence="2">The sequence shown here is derived from an EMBL/GenBank/DDBJ whole genome shotgun (WGS) entry which is preliminary data.</text>
</comment>
<reference evidence="2 3" key="1">
    <citation type="submission" date="2019-11" db="EMBL/GenBank/DDBJ databases">
        <title>Novel Deefgea species.</title>
        <authorList>
            <person name="Han J.-H."/>
        </authorList>
    </citation>
    <scope>NUCLEOTIDE SEQUENCE [LARGE SCALE GENOMIC DNA]</scope>
    <source>
        <strain evidence="2 3">LMG 24817</strain>
    </source>
</reference>
<dbReference type="EMBL" id="WOFE01000002">
    <property type="protein sequence ID" value="MBM5571108.1"/>
    <property type="molecule type" value="Genomic_DNA"/>
</dbReference>
<feature type="signal peptide" evidence="1">
    <location>
        <begin position="1"/>
        <end position="29"/>
    </location>
</feature>
<keyword evidence="1" id="KW-0732">Signal</keyword>
<evidence type="ECO:0000313" key="2">
    <source>
        <dbReference type="EMBL" id="MBM5571108.1"/>
    </source>
</evidence>
<evidence type="ECO:0000313" key="3">
    <source>
        <dbReference type="Proteomes" id="UP001195660"/>
    </source>
</evidence>
<keyword evidence="3" id="KW-1185">Reference proteome</keyword>
<accession>A0ABS2CAD5</accession>
<evidence type="ECO:0000256" key="1">
    <source>
        <dbReference type="SAM" id="SignalP"/>
    </source>
</evidence>